<gene>
    <name evidence="1" type="ORF">FALBO_14429</name>
</gene>
<keyword evidence="2" id="KW-1185">Reference proteome</keyword>
<dbReference type="AlphaFoldDB" id="A0A8H4KX03"/>
<organism evidence="1 2">
    <name type="scientific">Fusarium albosuccineum</name>
    <dbReference type="NCBI Taxonomy" id="1237068"/>
    <lineage>
        <taxon>Eukaryota</taxon>
        <taxon>Fungi</taxon>
        <taxon>Dikarya</taxon>
        <taxon>Ascomycota</taxon>
        <taxon>Pezizomycotina</taxon>
        <taxon>Sordariomycetes</taxon>
        <taxon>Hypocreomycetidae</taxon>
        <taxon>Hypocreales</taxon>
        <taxon>Nectriaceae</taxon>
        <taxon>Fusarium</taxon>
        <taxon>Fusarium decemcellulare species complex</taxon>
    </lineage>
</organism>
<name>A0A8H4KX03_9HYPO</name>
<accession>A0A8H4KX03</accession>
<reference evidence="1 2" key="1">
    <citation type="submission" date="2020-01" db="EMBL/GenBank/DDBJ databases">
        <title>Identification and distribution of gene clusters putatively required for synthesis of sphingolipid metabolism inhibitors in phylogenetically diverse species of the filamentous fungus Fusarium.</title>
        <authorList>
            <person name="Kim H.-S."/>
            <person name="Busman M."/>
            <person name="Brown D.W."/>
            <person name="Divon H."/>
            <person name="Uhlig S."/>
            <person name="Proctor R.H."/>
        </authorList>
    </citation>
    <scope>NUCLEOTIDE SEQUENCE [LARGE SCALE GENOMIC DNA]</scope>
    <source>
        <strain evidence="1 2">NRRL 20459</strain>
    </source>
</reference>
<dbReference type="OrthoDB" id="5101650at2759"/>
<evidence type="ECO:0000313" key="1">
    <source>
        <dbReference type="EMBL" id="KAF4458827.1"/>
    </source>
</evidence>
<comment type="caution">
    <text evidence="1">The sequence shown here is derived from an EMBL/GenBank/DDBJ whole genome shotgun (WGS) entry which is preliminary data.</text>
</comment>
<protein>
    <submittedName>
        <fullName evidence="1">Uncharacterized protein</fullName>
    </submittedName>
</protein>
<sequence>MDKIIPWQPGKPESAKSDTDIQNDVLGILKKFPQGEEDWADWPPQTDEEVIALFCKLTLTSQYLPETRRLMNCSEILTELTKVIDPNSQLDVMTLADACEVAVRQGDLRVADIRHFMLLRLPDTSLNGIRWGTQKFIRMMDEIHLHGVAGVRTFELAIRRPNALTRLANFTNRHMGIIQRECDKIYQPQRSLDSTCLRIPNIVFVLFAGRFSRDAIETVHQSPGPLAGRLARHSDSFYLFVAWGKDAEEDRRTASREVVGLAPTLQRPGLSDSGLPDPFPRLLDNLKAKQSLITSVAESRGWRIVNFDSWKPHVFRLEHQTTLPVPRDHLGVFVLLQEHGVVSLADRSSDQEVQWEADQVLCYVGGPMYPKHQRDRPFCLSVQLEIEKN</sequence>
<dbReference type="Proteomes" id="UP000554235">
    <property type="component" value="Unassembled WGS sequence"/>
</dbReference>
<dbReference type="EMBL" id="JAADYS010002339">
    <property type="protein sequence ID" value="KAF4458827.1"/>
    <property type="molecule type" value="Genomic_DNA"/>
</dbReference>
<proteinExistence type="predicted"/>
<evidence type="ECO:0000313" key="2">
    <source>
        <dbReference type="Proteomes" id="UP000554235"/>
    </source>
</evidence>